<gene>
    <name evidence="4" type="ORF">DOTSEDRAFT_71929</name>
</gene>
<dbReference type="PANTHER" id="PTHR24320:SF154">
    <property type="entry name" value="OXIDOREDUCTASE, SHORT-CHAIN DEHYDROGENASE_REDUCTASE FAMILY (AFU_ORTHOLOGUE AFUA_2G04560)"/>
    <property type="match status" value="1"/>
</dbReference>
<organism evidence="4 5">
    <name type="scientific">Dothistroma septosporum (strain NZE10 / CBS 128990)</name>
    <name type="common">Red band needle blight fungus</name>
    <name type="synonym">Mycosphaerella pini</name>
    <dbReference type="NCBI Taxonomy" id="675120"/>
    <lineage>
        <taxon>Eukaryota</taxon>
        <taxon>Fungi</taxon>
        <taxon>Dikarya</taxon>
        <taxon>Ascomycota</taxon>
        <taxon>Pezizomycotina</taxon>
        <taxon>Dothideomycetes</taxon>
        <taxon>Dothideomycetidae</taxon>
        <taxon>Mycosphaerellales</taxon>
        <taxon>Mycosphaerellaceae</taxon>
        <taxon>Dothistroma</taxon>
    </lineage>
</organism>
<dbReference type="InterPro" id="IPR036291">
    <property type="entry name" value="NAD(P)-bd_dom_sf"/>
</dbReference>
<evidence type="ECO:0008006" key="6">
    <source>
        <dbReference type="Google" id="ProtNLM"/>
    </source>
</evidence>
<protein>
    <recommendedName>
        <fullName evidence="6">Oxidoreductase</fullName>
    </recommendedName>
</protein>
<keyword evidence="5" id="KW-1185">Reference proteome</keyword>
<dbReference type="SUPFAM" id="SSF51735">
    <property type="entry name" value="NAD(P)-binding Rossmann-fold domains"/>
    <property type="match status" value="1"/>
</dbReference>
<reference evidence="4 5" key="2">
    <citation type="journal article" date="2012" name="PLoS Pathog.">
        <title>Diverse lifestyles and strategies of plant pathogenesis encoded in the genomes of eighteen Dothideomycetes fungi.</title>
        <authorList>
            <person name="Ohm R.A."/>
            <person name="Feau N."/>
            <person name="Henrissat B."/>
            <person name="Schoch C.L."/>
            <person name="Horwitz B.A."/>
            <person name="Barry K.W."/>
            <person name="Condon B.J."/>
            <person name="Copeland A.C."/>
            <person name="Dhillon B."/>
            <person name="Glaser F."/>
            <person name="Hesse C.N."/>
            <person name="Kosti I."/>
            <person name="LaButti K."/>
            <person name="Lindquist E.A."/>
            <person name="Lucas S."/>
            <person name="Salamov A.A."/>
            <person name="Bradshaw R.E."/>
            <person name="Ciuffetti L."/>
            <person name="Hamelin R.C."/>
            <person name="Kema G.H.J."/>
            <person name="Lawrence C."/>
            <person name="Scott J.A."/>
            <person name="Spatafora J.W."/>
            <person name="Turgeon B.G."/>
            <person name="de Wit P.J.G.M."/>
            <person name="Zhong S."/>
            <person name="Goodwin S.B."/>
            <person name="Grigoriev I.V."/>
        </authorList>
    </citation>
    <scope>NUCLEOTIDE SEQUENCE [LARGE SCALE GENOMIC DNA]</scope>
    <source>
        <strain evidence="5">NZE10 / CBS 128990</strain>
    </source>
</reference>
<dbReference type="EMBL" id="KB446539">
    <property type="protein sequence ID" value="EME44258.1"/>
    <property type="molecule type" value="Genomic_DNA"/>
</dbReference>
<dbReference type="OrthoDB" id="191139at2759"/>
<dbReference type="Pfam" id="PF00106">
    <property type="entry name" value="adh_short"/>
    <property type="match status" value="1"/>
</dbReference>
<accession>N1PMW3</accession>
<reference evidence="5" key="1">
    <citation type="journal article" date="2012" name="PLoS Genet.">
        <title>The genomes of the fungal plant pathogens Cladosporium fulvum and Dothistroma septosporum reveal adaptation to different hosts and lifestyles but also signatures of common ancestry.</title>
        <authorList>
            <person name="de Wit P.J.G.M."/>
            <person name="van der Burgt A."/>
            <person name="Oekmen B."/>
            <person name="Stergiopoulos I."/>
            <person name="Abd-Elsalam K.A."/>
            <person name="Aerts A.L."/>
            <person name="Bahkali A.H."/>
            <person name="Beenen H.G."/>
            <person name="Chettri P."/>
            <person name="Cox M.P."/>
            <person name="Datema E."/>
            <person name="de Vries R.P."/>
            <person name="Dhillon B."/>
            <person name="Ganley A.R."/>
            <person name="Griffiths S.A."/>
            <person name="Guo Y."/>
            <person name="Hamelin R.C."/>
            <person name="Henrissat B."/>
            <person name="Kabir M.S."/>
            <person name="Jashni M.K."/>
            <person name="Kema G."/>
            <person name="Klaubauf S."/>
            <person name="Lapidus A."/>
            <person name="Levasseur A."/>
            <person name="Lindquist E."/>
            <person name="Mehrabi R."/>
            <person name="Ohm R.A."/>
            <person name="Owen T.J."/>
            <person name="Salamov A."/>
            <person name="Schwelm A."/>
            <person name="Schijlen E."/>
            <person name="Sun H."/>
            <person name="van den Burg H.A."/>
            <person name="van Ham R.C.H.J."/>
            <person name="Zhang S."/>
            <person name="Goodwin S.B."/>
            <person name="Grigoriev I.V."/>
            <person name="Collemare J."/>
            <person name="Bradshaw R.E."/>
        </authorList>
    </citation>
    <scope>NUCLEOTIDE SEQUENCE [LARGE SCALE GENOMIC DNA]</scope>
    <source>
        <strain evidence="5">NZE10 / CBS 128990</strain>
    </source>
</reference>
<name>N1PMW3_DOTSN</name>
<dbReference type="STRING" id="675120.N1PMW3"/>
<dbReference type="Gene3D" id="3.40.50.720">
    <property type="entry name" value="NAD(P)-binding Rossmann-like Domain"/>
    <property type="match status" value="1"/>
</dbReference>
<evidence type="ECO:0000313" key="5">
    <source>
        <dbReference type="Proteomes" id="UP000016933"/>
    </source>
</evidence>
<comment type="pathway">
    <text evidence="1">Mycotoxin biosynthesis.</text>
</comment>
<dbReference type="GO" id="GO:0016491">
    <property type="term" value="F:oxidoreductase activity"/>
    <property type="evidence" value="ECO:0007669"/>
    <property type="project" value="UniProtKB-KW"/>
</dbReference>
<dbReference type="Proteomes" id="UP000016933">
    <property type="component" value="Unassembled WGS sequence"/>
</dbReference>
<dbReference type="PRINTS" id="PR00081">
    <property type="entry name" value="GDHRDH"/>
</dbReference>
<keyword evidence="3" id="KW-0560">Oxidoreductase</keyword>
<comment type="similarity">
    <text evidence="2">Belongs to the short-chain dehydrogenases/reductases (SDR) family.</text>
</comment>
<dbReference type="HOGENOM" id="CLU_010194_44_6_1"/>
<evidence type="ECO:0000256" key="1">
    <source>
        <dbReference type="ARBA" id="ARBA00004685"/>
    </source>
</evidence>
<sequence>MASISFDPKTDIPSLFGRTIFITGGTAGLGAGSITELARHDPEHIIFSGRNEKAANSLIDRMRTESPAVKLTFIRCDISSLASVKQAATTITSLTSRLDILMLNAGIMATAAATSAEGYENQFATNHLGHALLVKLLLPTLLSTASQGFDVRVINMTSIAYRQAPAEGIDFTTLKSSQDSLGGAVIPGHRWARYGQSKLAQLLYSQELAKHHPEFSSVSVHPGIIMTGLFDGLPMLTALPVLLMSLGQRTPVEQGHYNQCWAATCDKSKLKNGGYYEPVGVLTTPTTKQANDANLADELWKWTQEQLEGY</sequence>
<dbReference type="OMA" id="RFEQWIV"/>
<dbReference type="AlphaFoldDB" id="N1PMW3"/>
<evidence type="ECO:0000256" key="2">
    <source>
        <dbReference type="ARBA" id="ARBA00006484"/>
    </source>
</evidence>
<dbReference type="InterPro" id="IPR002347">
    <property type="entry name" value="SDR_fam"/>
</dbReference>
<dbReference type="PANTHER" id="PTHR24320">
    <property type="entry name" value="RETINOL DEHYDROGENASE"/>
    <property type="match status" value="1"/>
</dbReference>
<evidence type="ECO:0000256" key="3">
    <source>
        <dbReference type="ARBA" id="ARBA00023002"/>
    </source>
</evidence>
<proteinExistence type="inferred from homology"/>
<dbReference type="eggNOG" id="KOG1208">
    <property type="taxonomic scope" value="Eukaryota"/>
</dbReference>
<evidence type="ECO:0000313" key="4">
    <source>
        <dbReference type="EMBL" id="EME44258.1"/>
    </source>
</evidence>